<comment type="caution">
    <text evidence="2">The sequence shown here is derived from an EMBL/GenBank/DDBJ whole genome shotgun (WGS) entry which is preliminary data.</text>
</comment>
<keyword evidence="1" id="KW-0812">Transmembrane</keyword>
<sequence length="84" mass="8788">MARGRAVSVPLATSAVTATAELCTVDFPGPDRETTVIANVFGLAAFLGLLVVPLVVVRVREVRNPTQLRDGRGYAGGDSTYIGN</sequence>
<organism evidence="2 3">
    <name type="scientific">Nocardia stercoris</name>
    <dbReference type="NCBI Taxonomy" id="2483361"/>
    <lineage>
        <taxon>Bacteria</taxon>
        <taxon>Bacillati</taxon>
        <taxon>Actinomycetota</taxon>
        <taxon>Actinomycetes</taxon>
        <taxon>Mycobacteriales</taxon>
        <taxon>Nocardiaceae</taxon>
        <taxon>Nocardia</taxon>
    </lineage>
</organism>
<dbReference type="Proteomes" id="UP000279275">
    <property type="component" value="Unassembled WGS sequence"/>
</dbReference>
<evidence type="ECO:0000256" key="1">
    <source>
        <dbReference type="SAM" id="Phobius"/>
    </source>
</evidence>
<dbReference type="AlphaFoldDB" id="A0A3M2KU71"/>
<evidence type="ECO:0000313" key="3">
    <source>
        <dbReference type="Proteomes" id="UP000279275"/>
    </source>
</evidence>
<reference evidence="2 3" key="1">
    <citation type="submission" date="2018-10" db="EMBL/GenBank/DDBJ databases">
        <title>Isolation from cow dung.</title>
        <authorList>
            <person name="Ling L."/>
        </authorList>
    </citation>
    <scope>NUCLEOTIDE SEQUENCE [LARGE SCALE GENOMIC DNA]</scope>
    <source>
        <strain evidence="2 3">NEAU-LL90</strain>
    </source>
</reference>
<keyword evidence="1" id="KW-0472">Membrane</keyword>
<keyword evidence="1" id="KW-1133">Transmembrane helix</keyword>
<protein>
    <submittedName>
        <fullName evidence="2">Uncharacterized protein</fullName>
    </submittedName>
</protein>
<gene>
    <name evidence="2" type="ORF">EBN03_28920</name>
</gene>
<name>A0A3M2KU71_9NOCA</name>
<feature type="transmembrane region" description="Helical" evidence="1">
    <location>
        <begin position="36"/>
        <end position="59"/>
    </location>
</feature>
<accession>A0A3M2KU71</accession>
<dbReference type="EMBL" id="RFFH01000019">
    <property type="protein sequence ID" value="RMI28671.1"/>
    <property type="molecule type" value="Genomic_DNA"/>
</dbReference>
<keyword evidence="3" id="KW-1185">Reference proteome</keyword>
<evidence type="ECO:0000313" key="2">
    <source>
        <dbReference type="EMBL" id="RMI28671.1"/>
    </source>
</evidence>
<proteinExistence type="predicted"/>